<evidence type="ECO:0008006" key="4">
    <source>
        <dbReference type="Google" id="ProtNLM"/>
    </source>
</evidence>
<accession>A0ABW4QBZ1</accession>
<reference evidence="3" key="1">
    <citation type="journal article" date="2019" name="Int. J. Syst. Evol. Microbiol.">
        <title>The Global Catalogue of Microorganisms (GCM) 10K type strain sequencing project: providing services to taxonomists for standard genome sequencing and annotation.</title>
        <authorList>
            <consortium name="The Broad Institute Genomics Platform"/>
            <consortium name="The Broad Institute Genome Sequencing Center for Infectious Disease"/>
            <person name="Wu L."/>
            <person name="Ma J."/>
        </authorList>
    </citation>
    <scope>NUCLEOTIDE SEQUENCE [LARGE SCALE GENOMIC DNA]</scope>
    <source>
        <strain evidence="3">JCM 11496</strain>
    </source>
</reference>
<dbReference type="RefSeq" id="WP_343881809.1">
    <property type="nucleotide sequence ID" value="NZ_BAAAIJ010000059.1"/>
</dbReference>
<sequence length="65" mass="6277">MSEEDKSKKNRQNTIVGVAVAIGAGLGTTFGVIMGGGAGIAINTCIGVGIGVIIGAAWDSLTAGS</sequence>
<gene>
    <name evidence="2" type="ORF">ACFSFX_16765</name>
</gene>
<evidence type="ECO:0000313" key="3">
    <source>
        <dbReference type="Proteomes" id="UP001597307"/>
    </source>
</evidence>
<proteinExistence type="predicted"/>
<dbReference type="EMBL" id="JBHUGA010000067">
    <property type="protein sequence ID" value="MFD1848238.1"/>
    <property type="molecule type" value="Genomic_DNA"/>
</dbReference>
<feature type="transmembrane region" description="Helical" evidence="1">
    <location>
        <begin position="12"/>
        <end position="34"/>
    </location>
</feature>
<evidence type="ECO:0000313" key="2">
    <source>
        <dbReference type="EMBL" id="MFD1848238.1"/>
    </source>
</evidence>
<feature type="transmembrane region" description="Helical" evidence="1">
    <location>
        <begin position="40"/>
        <end position="58"/>
    </location>
</feature>
<evidence type="ECO:0000256" key="1">
    <source>
        <dbReference type="SAM" id="Phobius"/>
    </source>
</evidence>
<keyword evidence="3" id="KW-1185">Reference proteome</keyword>
<protein>
    <recommendedName>
        <fullName evidence="4">Glycine zipper</fullName>
    </recommendedName>
</protein>
<name>A0ABW4QBZ1_9MICC</name>
<comment type="caution">
    <text evidence="2">The sequence shown here is derived from an EMBL/GenBank/DDBJ whole genome shotgun (WGS) entry which is preliminary data.</text>
</comment>
<keyword evidence="1" id="KW-0472">Membrane</keyword>
<keyword evidence="1" id="KW-1133">Transmembrane helix</keyword>
<dbReference type="Proteomes" id="UP001597307">
    <property type="component" value="Unassembled WGS sequence"/>
</dbReference>
<organism evidence="2 3">
    <name type="scientific">Arthrobacter flavus</name>
    <dbReference type="NCBI Taxonomy" id="95172"/>
    <lineage>
        <taxon>Bacteria</taxon>
        <taxon>Bacillati</taxon>
        <taxon>Actinomycetota</taxon>
        <taxon>Actinomycetes</taxon>
        <taxon>Micrococcales</taxon>
        <taxon>Micrococcaceae</taxon>
        <taxon>Arthrobacter</taxon>
    </lineage>
</organism>
<keyword evidence="1" id="KW-0812">Transmembrane</keyword>